<evidence type="ECO:0000313" key="2">
    <source>
        <dbReference type="EMBL" id="SHJ29265.1"/>
    </source>
</evidence>
<organism evidence="2 3">
    <name type="scientific">Aquimarina spongiae</name>
    <dbReference type="NCBI Taxonomy" id="570521"/>
    <lineage>
        <taxon>Bacteria</taxon>
        <taxon>Pseudomonadati</taxon>
        <taxon>Bacteroidota</taxon>
        <taxon>Flavobacteriia</taxon>
        <taxon>Flavobacteriales</taxon>
        <taxon>Flavobacteriaceae</taxon>
        <taxon>Aquimarina</taxon>
    </lineage>
</organism>
<dbReference type="RefSeq" id="WP_073317959.1">
    <property type="nucleotide sequence ID" value="NZ_FQYP01000007.1"/>
</dbReference>
<feature type="transmembrane region" description="Helical" evidence="1">
    <location>
        <begin position="12"/>
        <end position="32"/>
    </location>
</feature>
<keyword evidence="1" id="KW-1133">Transmembrane helix</keyword>
<sequence>MSHLNPSIKYHLIIGGLISLWIFVFILLIRSFDDVELVPVYPGSENLSATEWKKCFKEHVAKLVG</sequence>
<gene>
    <name evidence="2" type="ORF">SAMN04488508_107107</name>
</gene>
<evidence type="ECO:0000313" key="3">
    <source>
        <dbReference type="Proteomes" id="UP000184432"/>
    </source>
</evidence>
<keyword evidence="1" id="KW-0472">Membrane</keyword>
<dbReference type="Proteomes" id="UP000184432">
    <property type="component" value="Unassembled WGS sequence"/>
</dbReference>
<accession>A0A1M6I4C4</accession>
<dbReference type="OrthoDB" id="1095452at2"/>
<dbReference type="AlphaFoldDB" id="A0A1M6I4C4"/>
<keyword evidence="1" id="KW-0812">Transmembrane</keyword>
<reference evidence="3" key="1">
    <citation type="submission" date="2016-11" db="EMBL/GenBank/DDBJ databases">
        <authorList>
            <person name="Varghese N."/>
            <person name="Submissions S."/>
        </authorList>
    </citation>
    <scope>NUCLEOTIDE SEQUENCE [LARGE SCALE GENOMIC DNA]</scope>
    <source>
        <strain evidence="3">DSM 22623</strain>
    </source>
</reference>
<protein>
    <submittedName>
        <fullName evidence="2">Uncharacterized protein</fullName>
    </submittedName>
</protein>
<name>A0A1M6I4C4_9FLAO</name>
<dbReference type="EMBL" id="FQYP01000007">
    <property type="protein sequence ID" value="SHJ29265.1"/>
    <property type="molecule type" value="Genomic_DNA"/>
</dbReference>
<evidence type="ECO:0000256" key="1">
    <source>
        <dbReference type="SAM" id="Phobius"/>
    </source>
</evidence>
<keyword evidence="3" id="KW-1185">Reference proteome</keyword>
<proteinExistence type="predicted"/>
<dbReference type="STRING" id="570521.SAMN04488508_107107"/>